<accession>A0ABZ1Z5W7</accession>
<evidence type="ECO:0000256" key="1">
    <source>
        <dbReference type="ARBA" id="ARBA00006129"/>
    </source>
</evidence>
<dbReference type="Gene3D" id="3.30.420.40">
    <property type="match status" value="1"/>
</dbReference>
<sequence length="473" mass="51489">MICGIRVSHDGGVAVIEDDRLVFGIELEKLDNGRRHHPLGDLEQVAAILRSEGLTPADIDRFVVDGSVPETDSTEPARIATLADGRPVELTIAPYQDRPGRTIPLARHRFRGHGFGSAADEYVSYHHVDQHIMGGYCASPFAARGEDALVLVGDGGDARRLYHVVAVARKIRSVATFRADSNERLALSSLVRQDASLPSKLVVTGESALDIKWNSQLQGIVEEIWIPPFPDDSGAAIGAACCEMFRKGRSPALRWGVYSGPRVRVCGVPDNWRRQLCDERGVAELLHRKGEPVVVLSGRAEIGPRALGNRSILAPATDSAMRDRLNGIKHRAARRSVAAVCLAERATEVLGPGGTDPYLTFEHRIRTEWTNRIPAVQVDGTARVQTIDAAAKSPMARILAAYEAISGIPVLCNTSANSEGCGFFPDVAAAARWGGTRYIWSEGYLYTDQARARQTIRERGSAPRDWGHTSVAW</sequence>
<dbReference type="EMBL" id="CP109441">
    <property type="protein sequence ID" value="WUV50934.1"/>
    <property type="molecule type" value="Genomic_DNA"/>
</dbReference>
<dbReference type="Pfam" id="PF02543">
    <property type="entry name" value="Carbam_trans_N"/>
    <property type="match status" value="3"/>
</dbReference>
<feature type="domain" description="Carbamoyltransferase" evidence="2">
    <location>
        <begin position="2"/>
        <end position="74"/>
    </location>
</feature>
<comment type="similarity">
    <text evidence="1">Belongs to the NodU/CmcH family.</text>
</comment>
<evidence type="ECO:0008006" key="6">
    <source>
        <dbReference type="Google" id="ProtNLM"/>
    </source>
</evidence>
<protein>
    <recommendedName>
        <fullName evidence="6">Carbamoyltransferase</fullName>
    </recommendedName>
</protein>
<dbReference type="InterPro" id="IPR038152">
    <property type="entry name" value="Carbam_trans_C_sf"/>
</dbReference>
<feature type="domain" description="Carbamoyltransferase" evidence="2">
    <location>
        <begin position="121"/>
        <end position="166"/>
    </location>
</feature>
<dbReference type="InterPro" id="IPR003696">
    <property type="entry name" value="Carbtransf_dom"/>
</dbReference>
<dbReference type="Pfam" id="PF16861">
    <property type="entry name" value="Carbam_trans_C"/>
    <property type="match status" value="1"/>
</dbReference>
<dbReference type="Proteomes" id="UP001432062">
    <property type="component" value="Chromosome"/>
</dbReference>
<evidence type="ECO:0000313" key="4">
    <source>
        <dbReference type="EMBL" id="WUV50934.1"/>
    </source>
</evidence>
<proteinExistence type="inferred from homology"/>
<dbReference type="PANTHER" id="PTHR34847:SF1">
    <property type="entry name" value="NODULATION PROTEIN U"/>
    <property type="match status" value="1"/>
</dbReference>
<gene>
    <name evidence="4" type="ORF">OG563_06505</name>
</gene>
<evidence type="ECO:0000259" key="2">
    <source>
        <dbReference type="Pfam" id="PF02543"/>
    </source>
</evidence>
<dbReference type="InterPro" id="IPR051338">
    <property type="entry name" value="NodU/CmcH_Carbamoyltrnsfr"/>
</dbReference>
<dbReference type="InterPro" id="IPR031730">
    <property type="entry name" value="Carbam_trans_C"/>
</dbReference>
<evidence type="ECO:0000313" key="5">
    <source>
        <dbReference type="Proteomes" id="UP001432062"/>
    </source>
</evidence>
<feature type="domain" description="Carbamoyltransferase C-terminal" evidence="3">
    <location>
        <begin position="289"/>
        <end position="425"/>
    </location>
</feature>
<reference evidence="4" key="1">
    <citation type="submission" date="2022-10" db="EMBL/GenBank/DDBJ databases">
        <title>The complete genomes of actinobacterial strains from the NBC collection.</title>
        <authorList>
            <person name="Joergensen T.S."/>
            <person name="Alvarez Arevalo M."/>
            <person name="Sterndorff E.B."/>
            <person name="Faurdal D."/>
            <person name="Vuksanovic O."/>
            <person name="Mourched A.-S."/>
            <person name="Charusanti P."/>
            <person name="Shaw S."/>
            <person name="Blin K."/>
            <person name="Weber T."/>
        </authorList>
    </citation>
    <scope>NUCLEOTIDE SEQUENCE</scope>
    <source>
        <strain evidence="4">NBC_01482</strain>
    </source>
</reference>
<organism evidence="4 5">
    <name type="scientific">Nocardia vinacea</name>
    <dbReference type="NCBI Taxonomy" id="96468"/>
    <lineage>
        <taxon>Bacteria</taxon>
        <taxon>Bacillati</taxon>
        <taxon>Actinomycetota</taxon>
        <taxon>Actinomycetes</taxon>
        <taxon>Mycobacteriales</taxon>
        <taxon>Nocardiaceae</taxon>
        <taxon>Nocardia</taxon>
    </lineage>
</organism>
<keyword evidence="5" id="KW-1185">Reference proteome</keyword>
<dbReference type="PANTHER" id="PTHR34847">
    <property type="entry name" value="NODULATION PROTEIN U"/>
    <property type="match status" value="1"/>
</dbReference>
<evidence type="ECO:0000259" key="3">
    <source>
        <dbReference type="Pfam" id="PF16861"/>
    </source>
</evidence>
<name>A0ABZ1Z5W7_9NOCA</name>
<dbReference type="Gene3D" id="3.90.870.20">
    <property type="entry name" value="Carbamoyltransferase, C-terminal domain"/>
    <property type="match status" value="1"/>
</dbReference>
<feature type="domain" description="Carbamoyltransferase" evidence="2">
    <location>
        <begin position="189"/>
        <end position="241"/>
    </location>
</feature>